<protein>
    <submittedName>
        <fullName evidence="2">Uncharacterized protein</fullName>
    </submittedName>
</protein>
<dbReference type="Proteomes" id="UP000030762">
    <property type="component" value="Unassembled WGS sequence"/>
</dbReference>
<proteinExistence type="predicted"/>
<feature type="transmembrane region" description="Helical" evidence="1">
    <location>
        <begin position="26"/>
        <end position="46"/>
    </location>
</feature>
<accession>T0QRX3</accession>
<dbReference type="GeneID" id="19946903"/>
<gene>
    <name evidence="2" type="ORF">SDRG_06176</name>
</gene>
<keyword evidence="3" id="KW-1185">Reference proteome</keyword>
<dbReference type="AlphaFoldDB" id="T0QRX3"/>
<organism evidence="2 3">
    <name type="scientific">Saprolegnia diclina (strain VS20)</name>
    <dbReference type="NCBI Taxonomy" id="1156394"/>
    <lineage>
        <taxon>Eukaryota</taxon>
        <taxon>Sar</taxon>
        <taxon>Stramenopiles</taxon>
        <taxon>Oomycota</taxon>
        <taxon>Saprolegniomycetes</taxon>
        <taxon>Saprolegniales</taxon>
        <taxon>Saprolegniaceae</taxon>
        <taxon>Saprolegnia</taxon>
    </lineage>
</organism>
<keyword evidence="1" id="KW-0812">Transmembrane</keyword>
<evidence type="ECO:0000313" key="2">
    <source>
        <dbReference type="EMBL" id="EQC36740.1"/>
    </source>
</evidence>
<dbReference type="OrthoDB" id="10693382at2759"/>
<evidence type="ECO:0000256" key="1">
    <source>
        <dbReference type="SAM" id="Phobius"/>
    </source>
</evidence>
<keyword evidence="1" id="KW-1133">Transmembrane helix</keyword>
<dbReference type="VEuPathDB" id="FungiDB:SDRG_06176"/>
<evidence type="ECO:0000313" key="3">
    <source>
        <dbReference type="Proteomes" id="UP000030762"/>
    </source>
</evidence>
<dbReference type="RefSeq" id="XP_008610161.1">
    <property type="nucleotide sequence ID" value="XM_008611939.1"/>
</dbReference>
<name>T0QRX3_SAPDV</name>
<reference evidence="2 3" key="1">
    <citation type="submission" date="2012-04" db="EMBL/GenBank/DDBJ databases">
        <title>The Genome Sequence of Saprolegnia declina VS20.</title>
        <authorList>
            <consortium name="The Broad Institute Genome Sequencing Platform"/>
            <person name="Russ C."/>
            <person name="Nusbaum C."/>
            <person name="Tyler B."/>
            <person name="van West P."/>
            <person name="Dieguez-Uribeondo J."/>
            <person name="de Bruijn I."/>
            <person name="Tripathy S."/>
            <person name="Jiang R."/>
            <person name="Young S.K."/>
            <person name="Zeng Q."/>
            <person name="Gargeya S."/>
            <person name="Fitzgerald M."/>
            <person name="Haas B."/>
            <person name="Abouelleil A."/>
            <person name="Alvarado L."/>
            <person name="Arachchi H.M."/>
            <person name="Berlin A."/>
            <person name="Chapman S.B."/>
            <person name="Goldberg J."/>
            <person name="Griggs A."/>
            <person name="Gujja S."/>
            <person name="Hansen M."/>
            <person name="Howarth C."/>
            <person name="Imamovic A."/>
            <person name="Larimer J."/>
            <person name="McCowen C."/>
            <person name="Montmayeur A."/>
            <person name="Murphy C."/>
            <person name="Neiman D."/>
            <person name="Pearson M."/>
            <person name="Priest M."/>
            <person name="Roberts A."/>
            <person name="Saif S."/>
            <person name="Shea T."/>
            <person name="Sisk P."/>
            <person name="Sykes S."/>
            <person name="Wortman J."/>
            <person name="Nusbaum C."/>
            <person name="Birren B."/>
        </authorList>
    </citation>
    <scope>NUCLEOTIDE SEQUENCE [LARGE SCALE GENOMIC DNA]</scope>
    <source>
        <strain evidence="2 3">VS20</strain>
    </source>
</reference>
<dbReference type="InParanoid" id="T0QRX3"/>
<sequence>MQNEVAKANDRATAAPTTREVRDVHLQPLAIAAFIAWLAITVNSLLDPIKTLYGYYIYMDSYNQYVVWQLTIENTFNNISSKICSPNGPFLDCYFELPVYGTGSLAGATCRSYYPIDKAPTQHVGNFFGNCTLPSGERIDIPDGVRFVSTQWSATALRATLTPQ</sequence>
<keyword evidence="1" id="KW-0472">Membrane</keyword>
<dbReference type="EMBL" id="JH767147">
    <property type="protein sequence ID" value="EQC36740.1"/>
    <property type="molecule type" value="Genomic_DNA"/>
</dbReference>